<evidence type="ECO:0000259" key="2">
    <source>
        <dbReference type="Pfam" id="PF02698"/>
    </source>
</evidence>
<feature type="transmembrane region" description="Helical" evidence="1">
    <location>
        <begin position="92"/>
        <end position="112"/>
    </location>
</feature>
<dbReference type="STRING" id="1666911.HLUCCA11_00515"/>
<feature type="domain" description="DUF218" evidence="2">
    <location>
        <begin position="150"/>
        <end position="343"/>
    </location>
</feature>
<feature type="transmembrane region" description="Helical" evidence="1">
    <location>
        <begin position="30"/>
        <end position="48"/>
    </location>
</feature>
<keyword evidence="1" id="KW-1133">Transmembrane helix</keyword>
<dbReference type="InterPro" id="IPR003848">
    <property type="entry name" value="DUF218"/>
</dbReference>
<feature type="transmembrane region" description="Helical" evidence="1">
    <location>
        <begin position="60"/>
        <end position="80"/>
    </location>
</feature>
<dbReference type="PANTHER" id="PTHR30336:SF4">
    <property type="entry name" value="ENVELOPE BIOGENESIS FACTOR ELYC"/>
    <property type="match status" value="1"/>
</dbReference>
<dbReference type="EMBL" id="LJZR01000001">
    <property type="protein sequence ID" value="KPQ37564.1"/>
    <property type="molecule type" value="Genomic_DNA"/>
</dbReference>
<dbReference type="AlphaFoldDB" id="A0A0P7ZQZ6"/>
<evidence type="ECO:0000313" key="3">
    <source>
        <dbReference type="EMBL" id="KPQ37564.1"/>
    </source>
</evidence>
<sequence length="367" mass="40175">MLVLLTRVLLWASVGLLIWYVLTRIIDRKYLTWFGGVILILLLVASFIEPDDGTISVIWRILSFPLMPLGAAIVFLGVALSEGTKSIKGTPAAIALAILLISSIPLMSQWLVSNAEQSVINAYQRRAEICGDVCPAGTIPAQGEPGDAGAIVVMGESDDIDRALSIFEANNDVSLNTSLAPRLIYAANLYRQARSQGASPVVFATAGAGDSGSQQRQIIRNILTSNGVFGEDIVIEDTGLDVYRTAQEVETLLQNRRLIAGSRAARREQGTENDPRVFLVAPAIIMSRAALTFEKMALEVVAKPTDFFTADFSLNGRSLRRLPDLLPSAEALQLTTRYWNELLTSIYYFLRGWLPNFNLGWDSNIEI</sequence>
<organism evidence="3 4">
    <name type="scientific">Phormidesmis priestleyi Ana</name>
    <dbReference type="NCBI Taxonomy" id="1666911"/>
    <lineage>
        <taxon>Bacteria</taxon>
        <taxon>Bacillati</taxon>
        <taxon>Cyanobacteriota</taxon>
        <taxon>Cyanophyceae</taxon>
        <taxon>Leptolyngbyales</taxon>
        <taxon>Leptolyngbyaceae</taxon>
        <taxon>Phormidesmis</taxon>
    </lineage>
</organism>
<name>A0A0P7ZQZ6_9CYAN</name>
<evidence type="ECO:0000313" key="4">
    <source>
        <dbReference type="Proteomes" id="UP000050465"/>
    </source>
</evidence>
<accession>A0A0P7ZQZ6</accession>
<reference evidence="3 4" key="1">
    <citation type="submission" date="2015-09" db="EMBL/GenBank/DDBJ databases">
        <title>Identification and resolution of microdiversity through metagenomic sequencing of parallel consortia.</title>
        <authorList>
            <person name="Nelson W.C."/>
            <person name="Romine M.F."/>
            <person name="Lindemann S.R."/>
        </authorList>
    </citation>
    <scope>NUCLEOTIDE SEQUENCE [LARGE SCALE GENOMIC DNA]</scope>
    <source>
        <strain evidence="3">Ana</strain>
    </source>
</reference>
<dbReference type="PANTHER" id="PTHR30336">
    <property type="entry name" value="INNER MEMBRANE PROTEIN, PROBABLE PERMEASE"/>
    <property type="match status" value="1"/>
</dbReference>
<dbReference type="GO" id="GO:0005886">
    <property type="term" value="C:plasma membrane"/>
    <property type="evidence" value="ECO:0007669"/>
    <property type="project" value="TreeGrafter"/>
</dbReference>
<evidence type="ECO:0000256" key="1">
    <source>
        <dbReference type="SAM" id="Phobius"/>
    </source>
</evidence>
<dbReference type="Pfam" id="PF02698">
    <property type="entry name" value="DUF218"/>
    <property type="match status" value="1"/>
</dbReference>
<proteinExistence type="predicted"/>
<comment type="caution">
    <text evidence="3">The sequence shown here is derived from an EMBL/GenBank/DDBJ whole genome shotgun (WGS) entry which is preliminary data.</text>
</comment>
<gene>
    <name evidence="3" type="ORF">HLUCCA11_00515</name>
</gene>
<keyword evidence="1" id="KW-0812">Transmembrane</keyword>
<feature type="transmembrane region" description="Helical" evidence="1">
    <location>
        <begin position="6"/>
        <end position="23"/>
    </location>
</feature>
<dbReference type="GO" id="GO:0043164">
    <property type="term" value="P:Gram-negative-bacterium-type cell wall biogenesis"/>
    <property type="evidence" value="ECO:0007669"/>
    <property type="project" value="TreeGrafter"/>
</dbReference>
<dbReference type="GO" id="GO:0000270">
    <property type="term" value="P:peptidoglycan metabolic process"/>
    <property type="evidence" value="ECO:0007669"/>
    <property type="project" value="TreeGrafter"/>
</dbReference>
<dbReference type="Proteomes" id="UP000050465">
    <property type="component" value="Unassembled WGS sequence"/>
</dbReference>
<protein>
    <recommendedName>
        <fullName evidence="2">DUF218 domain-containing protein</fullName>
    </recommendedName>
</protein>
<dbReference type="InterPro" id="IPR051599">
    <property type="entry name" value="Cell_Envelope_Assoc"/>
</dbReference>
<keyword evidence="1" id="KW-0472">Membrane</keyword>